<evidence type="ECO:0000313" key="4">
    <source>
        <dbReference type="Proteomes" id="UP000305881"/>
    </source>
</evidence>
<name>A0A4P9URW0_METBY</name>
<dbReference type="Proteomes" id="UP000305881">
    <property type="component" value="Chromosome"/>
</dbReference>
<evidence type="ECO:0000313" key="3">
    <source>
        <dbReference type="EMBL" id="QCW84242.1"/>
    </source>
</evidence>
<evidence type="ECO:0000256" key="1">
    <source>
        <dbReference type="ARBA" id="ARBA00038283"/>
    </source>
</evidence>
<gene>
    <name evidence="3" type="ORF">EQU24_19915</name>
</gene>
<dbReference type="Gene3D" id="1.10.10.10">
    <property type="entry name" value="Winged helix-like DNA-binding domain superfamily/Winged helix DNA-binding domain"/>
    <property type="match status" value="1"/>
</dbReference>
<organism evidence="3 4">
    <name type="scientific">Methylotuvimicrobium buryatense</name>
    <name type="common">Methylomicrobium buryatense</name>
    <dbReference type="NCBI Taxonomy" id="95641"/>
    <lineage>
        <taxon>Bacteria</taxon>
        <taxon>Pseudomonadati</taxon>
        <taxon>Pseudomonadota</taxon>
        <taxon>Gammaproteobacteria</taxon>
        <taxon>Methylococcales</taxon>
        <taxon>Methylococcaceae</taxon>
        <taxon>Methylotuvimicrobium</taxon>
    </lineage>
</organism>
<keyword evidence="4" id="KW-1185">Reference proteome</keyword>
<sequence length="173" mass="19669">MKMAVERLYSRTIKIDGAIRWIYRKEYVKNEGKIMLCLSSEIILYLSLLSDKFTAYKLKYVTQFKSSYSHIFGVHSFVALRLLALVRVDQHVAFQAGSLEPKRCLLGQFCIVLCSCSFQVVYGFIEGLAMLLVDVCRQIAINRGGVPFHLHGCGIDTVESASNDRIEDILHRV</sequence>
<protein>
    <submittedName>
        <fullName evidence="3">RepB family plasmid replication initiator protein</fullName>
    </submittedName>
</protein>
<comment type="similarity">
    <text evidence="1">Belongs to the initiator RepB protein family.</text>
</comment>
<dbReference type="GO" id="GO:0003887">
    <property type="term" value="F:DNA-directed DNA polymerase activity"/>
    <property type="evidence" value="ECO:0007669"/>
    <property type="project" value="InterPro"/>
</dbReference>
<dbReference type="Pfam" id="PF01051">
    <property type="entry name" value="Rep3_N"/>
    <property type="match status" value="1"/>
</dbReference>
<dbReference type="EMBL" id="CP035467">
    <property type="protein sequence ID" value="QCW84242.1"/>
    <property type="molecule type" value="Genomic_DNA"/>
</dbReference>
<evidence type="ECO:0000259" key="2">
    <source>
        <dbReference type="Pfam" id="PF01051"/>
    </source>
</evidence>
<dbReference type="SUPFAM" id="SSF46785">
    <property type="entry name" value="Winged helix' DNA-binding domain"/>
    <property type="match status" value="1"/>
</dbReference>
<dbReference type="GO" id="GO:0006270">
    <property type="term" value="P:DNA replication initiation"/>
    <property type="evidence" value="ECO:0007669"/>
    <property type="project" value="InterPro"/>
</dbReference>
<dbReference type="KEGG" id="mbur:EQU24_19915"/>
<dbReference type="InterPro" id="IPR000525">
    <property type="entry name" value="Initiator_Rep_WH1"/>
</dbReference>
<feature type="domain" description="Initiator Rep protein WH1" evidence="2">
    <location>
        <begin position="2"/>
        <end position="69"/>
    </location>
</feature>
<proteinExistence type="inferred from homology"/>
<accession>A0A4P9URW0</accession>
<dbReference type="AlphaFoldDB" id="A0A4P9URW0"/>
<reference evidence="4" key="1">
    <citation type="journal article" date="2019" name="J. Bacteriol.">
        <title>A Mutagenic Screen Identifies a TonB-Dependent Receptor Required for the Lanthanide Metal Switch in the Type I Methanotroph 'Methylotuvimicrobium buryatense' 5GB1C.</title>
        <authorList>
            <person name="Groom J.D."/>
            <person name="Ford S.M."/>
            <person name="Pesesky M.W."/>
            <person name="Lidstrom M.E."/>
        </authorList>
    </citation>
    <scope>NUCLEOTIDE SEQUENCE [LARGE SCALE GENOMIC DNA]</scope>
    <source>
        <strain evidence="4">5GB1C</strain>
    </source>
</reference>
<dbReference type="InterPro" id="IPR036388">
    <property type="entry name" value="WH-like_DNA-bd_sf"/>
</dbReference>
<dbReference type="InterPro" id="IPR036390">
    <property type="entry name" value="WH_DNA-bd_sf"/>
</dbReference>